<proteinExistence type="predicted"/>
<dbReference type="PANTHER" id="PTHR12911">
    <property type="entry name" value="SAD1/UNC-84-LIKE PROTEIN-RELATED"/>
    <property type="match status" value="1"/>
</dbReference>
<evidence type="ECO:0000259" key="5">
    <source>
        <dbReference type="PROSITE" id="PS51469"/>
    </source>
</evidence>
<dbReference type="Pfam" id="PF07738">
    <property type="entry name" value="Sad1_UNC"/>
    <property type="match status" value="1"/>
</dbReference>
<evidence type="ECO:0000256" key="2">
    <source>
        <dbReference type="ARBA" id="ARBA00022692"/>
    </source>
</evidence>
<comment type="subcellular location">
    <subcellularLocation>
        <location evidence="1">Nucleus inner membrane</location>
    </subcellularLocation>
</comment>
<evidence type="ECO:0000256" key="4">
    <source>
        <dbReference type="ARBA" id="ARBA00023136"/>
    </source>
</evidence>
<dbReference type="Proteomes" id="UP001311232">
    <property type="component" value="Unassembled WGS sequence"/>
</dbReference>
<dbReference type="PROSITE" id="PS51469">
    <property type="entry name" value="SUN"/>
    <property type="match status" value="1"/>
</dbReference>
<keyword evidence="4" id="KW-0472">Membrane</keyword>
<dbReference type="AlphaFoldDB" id="A0AAV9REH8"/>
<protein>
    <recommendedName>
        <fullName evidence="5">SUN domain-containing protein</fullName>
    </recommendedName>
</protein>
<comment type="caution">
    <text evidence="6">The sequence shown here is derived from an EMBL/GenBank/DDBJ whole genome shotgun (WGS) entry which is preliminary data.</text>
</comment>
<keyword evidence="3" id="KW-1133">Transmembrane helix</keyword>
<dbReference type="GO" id="GO:0043495">
    <property type="term" value="F:protein-membrane adaptor activity"/>
    <property type="evidence" value="ECO:0007669"/>
    <property type="project" value="TreeGrafter"/>
</dbReference>
<dbReference type="EMBL" id="JAHHUM010002025">
    <property type="protein sequence ID" value="KAK5607403.1"/>
    <property type="molecule type" value="Genomic_DNA"/>
</dbReference>
<dbReference type="GO" id="GO:0034993">
    <property type="term" value="C:meiotic nuclear membrane microtubule tethering complex"/>
    <property type="evidence" value="ECO:0007669"/>
    <property type="project" value="TreeGrafter"/>
</dbReference>
<reference evidence="6 7" key="1">
    <citation type="submission" date="2021-06" db="EMBL/GenBank/DDBJ databases">
        <authorList>
            <person name="Palmer J.M."/>
        </authorList>
    </citation>
    <scope>NUCLEOTIDE SEQUENCE [LARGE SCALE GENOMIC DNA]</scope>
    <source>
        <strain evidence="6 7">MEX-2019</strain>
        <tissue evidence="6">Muscle</tissue>
    </source>
</reference>
<gene>
    <name evidence="6" type="ORF">CRENBAI_024805</name>
</gene>
<accession>A0AAV9REH8</accession>
<dbReference type="InterPro" id="IPR045119">
    <property type="entry name" value="SUN1-5"/>
</dbReference>
<evidence type="ECO:0000313" key="6">
    <source>
        <dbReference type="EMBL" id="KAK5607403.1"/>
    </source>
</evidence>
<keyword evidence="2" id="KW-0812">Transmembrane</keyword>
<evidence type="ECO:0000256" key="1">
    <source>
        <dbReference type="ARBA" id="ARBA00004540"/>
    </source>
</evidence>
<feature type="domain" description="SUN" evidence="5">
    <location>
        <begin position="102"/>
        <end position="263"/>
    </location>
</feature>
<evidence type="ECO:0000313" key="7">
    <source>
        <dbReference type="Proteomes" id="UP001311232"/>
    </source>
</evidence>
<dbReference type="GO" id="GO:0005637">
    <property type="term" value="C:nuclear inner membrane"/>
    <property type="evidence" value="ECO:0007669"/>
    <property type="project" value="UniProtKB-SubCell"/>
</dbReference>
<dbReference type="InterPro" id="IPR012919">
    <property type="entry name" value="SUN_dom"/>
</dbReference>
<dbReference type="PANTHER" id="PTHR12911:SF22">
    <property type="entry name" value="SUN DOMAIN-CONTAINING PROTEIN 2"/>
    <property type="match status" value="1"/>
</dbReference>
<name>A0AAV9REH8_9TELE</name>
<organism evidence="6 7">
    <name type="scientific">Crenichthys baileyi</name>
    <name type="common">White River springfish</name>
    <dbReference type="NCBI Taxonomy" id="28760"/>
    <lineage>
        <taxon>Eukaryota</taxon>
        <taxon>Metazoa</taxon>
        <taxon>Chordata</taxon>
        <taxon>Craniata</taxon>
        <taxon>Vertebrata</taxon>
        <taxon>Euteleostomi</taxon>
        <taxon>Actinopterygii</taxon>
        <taxon>Neopterygii</taxon>
        <taxon>Teleostei</taxon>
        <taxon>Neoteleostei</taxon>
        <taxon>Acanthomorphata</taxon>
        <taxon>Ovalentaria</taxon>
        <taxon>Atherinomorphae</taxon>
        <taxon>Cyprinodontiformes</taxon>
        <taxon>Goodeidae</taxon>
        <taxon>Crenichthys</taxon>
    </lineage>
</organism>
<dbReference type="Gene3D" id="2.60.120.260">
    <property type="entry name" value="Galactose-binding domain-like"/>
    <property type="match status" value="1"/>
</dbReference>
<keyword evidence="7" id="KW-1185">Reference proteome</keyword>
<evidence type="ECO:0000256" key="3">
    <source>
        <dbReference type="ARBA" id="ARBA00022989"/>
    </source>
</evidence>
<sequence>MNSCQTMLRRSLRLLYNGYYNSDGLPAISYRETRVRMYLPEYCSALTTFRVTCYASYIGHGCKDQEKLSKELHEELLSLKKKLDYLLPSADLLPNFALESQGARILHQMTSDTFQRVEACSWFGLSIRRPAVGPKIVIQGKSHLLPGQCWAFAGSQGHLSIALSHKVSISHVSMGHIPKMVSPTGSISSAPREFSVYGKKDLEDEESLLGTFLYDEDGDHLQTFKLPDHKTGSFSYMRLQVNSNWGHPEYTCLYGFRVHGKLAE</sequence>